<dbReference type="Proteomes" id="UP000251123">
    <property type="component" value="Unassembled WGS sequence"/>
</dbReference>
<organism evidence="4 5">
    <name type="scientific">Klebsiella pneumoniae</name>
    <dbReference type="NCBI Taxonomy" id="573"/>
    <lineage>
        <taxon>Bacteria</taxon>
        <taxon>Pseudomonadati</taxon>
        <taxon>Pseudomonadota</taxon>
        <taxon>Gammaproteobacteria</taxon>
        <taxon>Enterobacterales</taxon>
        <taxon>Enterobacteriaceae</taxon>
        <taxon>Klebsiella/Raoultella group</taxon>
        <taxon>Klebsiella</taxon>
        <taxon>Klebsiella pneumoniae complex</taxon>
    </lineage>
</organism>
<dbReference type="EMBL" id="UASN01000022">
    <property type="protein sequence ID" value="SQC16696.1"/>
    <property type="molecule type" value="Genomic_DNA"/>
</dbReference>
<name>A0A2X3CY21_KLEPN</name>
<evidence type="ECO:0000313" key="5">
    <source>
        <dbReference type="Proteomes" id="UP000251123"/>
    </source>
</evidence>
<sequence>MPVREALQSLEQEGFLVRLPNRHMQVSTLAVGGCEPYFSRYCGDGRRTLCPCAGESGEVLRARAQELARPGENTRELAFHQLLISYLDNRYLAKAYQQFLDGYISYVILYLKENGQESALILSELANAIGNGEGGKIAQTTQRYFLMLAEIMRQHMKDWESAEA</sequence>
<dbReference type="GO" id="GO:0003677">
    <property type="term" value="F:DNA binding"/>
    <property type="evidence" value="ECO:0007669"/>
    <property type="project" value="UniProtKB-KW"/>
</dbReference>
<dbReference type="PROSITE" id="PS51257">
    <property type="entry name" value="PROKAR_LIPOPROTEIN"/>
    <property type="match status" value="1"/>
</dbReference>
<dbReference type="SUPFAM" id="SSF48008">
    <property type="entry name" value="GntR ligand-binding domain-like"/>
    <property type="match status" value="1"/>
</dbReference>
<dbReference type="InterPro" id="IPR008920">
    <property type="entry name" value="TF_FadR/GntR_C"/>
</dbReference>
<protein>
    <submittedName>
        <fullName evidence="4">GntR family transcriptional regulator</fullName>
    </submittedName>
</protein>
<keyword evidence="3" id="KW-0804">Transcription</keyword>
<reference evidence="4 5" key="1">
    <citation type="submission" date="2018-06" db="EMBL/GenBank/DDBJ databases">
        <authorList>
            <consortium name="Pathogen Informatics"/>
            <person name="Doyle S."/>
        </authorList>
    </citation>
    <scope>NUCLEOTIDE SEQUENCE [LARGE SCALE GENOMIC DNA]</scope>
    <source>
        <strain evidence="4 5">NCTC9601</strain>
    </source>
</reference>
<evidence type="ECO:0000256" key="2">
    <source>
        <dbReference type="ARBA" id="ARBA00023125"/>
    </source>
</evidence>
<evidence type="ECO:0000256" key="3">
    <source>
        <dbReference type="ARBA" id="ARBA00023163"/>
    </source>
</evidence>
<gene>
    <name evidence="4" type="ORF">NCTC9601_04215</name>
</gene>
<accession>A0A2X3CY21</accession>
<evidence type="ECO:0000313" key="4">
    <source>
        <dbReference type="EMBL" id="SQC16696.1"/>
    </source>
</evidence>
<dbReference type="AlphaFoldDB" id="A0A2X3CY21"/>
<keyword evidence="1" id="KW-0805">Transcription regulation</keyword>
<proteinExistence type="predicted"/>
<keyword evidence="2" id="KW-0238">DNA-binding</keyword>
<evidence type="ECO:0000256" key="1">
    <source>
        <dbReference type="ARBA" id="ARBA00023015"/>
    </source>
</evidence>